<keyword evidence="2" id="KW-0479">Metal-binding</keyword>
<dbReference type="InterPro" id="IPR016193">
    <property type="entry name" value="Cytidine_deaminase-like"/>
</dbReference>
<dbReference type="GO" id="GO:0006152">
    <property type="term" value="P:purine nucleoside catabolic process"/>
    <property type="evidence" value="ECO:0007669"/>
    <property type="project" value="TreeGrafter"/>
</dbReference>
<evidence type="ECO:0000313" key="6">
    <source>
        <dbReference type="EMBL" id="MYL64955.1"/>
    </source>
</evidence>
<dbReference type="InterPro" id="IPR016192">
    <property type="entry name" value="APOBEC/CMP_deaminase_Zn-bd"/>
</dbReference>
<accession>A0A845F2P9</accession>
<comment type="similarity">
    <text evidence="1">Belongs to the cytidine and deoxycytidylate deaminase family.</text>
</comment>
<evidence type="ECO:0000256" key="1">
    <source>
        <dbReference type="ARBA" id="ARBA00006576"/>
    </source>
</evidence>
<dbReference type="Pfam" id="PF00383">
    <property type="entry name" value="dCMP_cyt_deam_1"/>
    <property type="match status" value="1"/>
</dbReference>
<feature type="domain" description="CMP/dCMP-type deaminase" evidence="5">
    <location>
        <begin position="1"/>
        <end position="115"/>
    </location>
</feature>
<dbReference type="PANTHER" id="PTHR11079">
    <property type="entry name" value="CYTOSINE DEAMINASE FAMILY MEMBER"/>
    <property type="match status" value="1"/>
</dbReference>
<gene>
    <name evidence="6" type="ORF">GLW07_16470</name>
</gene>
<dbReference type="SUPFAM" id="SSF53927">
    <property type="entry name" value="Cytidine deaminase-like"/>
    <property type="match status" value="1"/>
</dbReference>
<organism evidence="6 7">
    <name type="scientific">Guptibacillus hwajinpoensis</name>
    <dbReference type="NCBI Taxonomy" id="208199"/>
    <lineage>
        <taxon>Bacteria</taxon>
        <taxon>Bacillati</taxon>
        <taxon>Bacillota</taxon>
        <taxon>Bacilli</taxon>
        <taxon>Bacillales</taxon>
        <taxon>Guptibacillaceae</taxon>
        <taxon>Guptibacillus</taxon>
    </lineage>
</organism>
<reference evidence="6 7" key="1">
    <citation type="submission" date="2019-11" db="EMBL/GenBank/DDBJ databases">
        <title>Genome sequences of 17 halophilic strains isolated from different environments.</title>
        <authorList>
            <person name="Furrow R.E."/>
        </authorList>
    </citation>
    <scope>NUCLEOTIDE SEQUENCE [LARGE SCALE GENOMIC DNA]</scope>
    <source>
        <strain evidence="6 7">22506_14_FS</strain>
    </source>
</reference>
<dbReference type="PANTHER" id="PTHR11079:SF161">
    <property type="entry name" value="CMP_DCMP-TYPE DEAMINASE DOMAIN-CONTAINING PROTEIN"/>
    <property type="match status" value="1"/>
</dbReference>
<evidence type="ECO:0000259" key="5">
    <source>
        <dbReference type="PROSITE" id="PS51747"/>
    </source>
</evidence>
<evidence type="ECO:0000256" key="2">
    <source>
        <dbReference type="ARBA" id="ARBA00022723"/>
    </source>
</evidence>
<keyword evidence="4" id="KW-0862">Zinc</keyword>
<dbReference type="GO" id="GO:0008270">
    <property type="term" value="F:zinc ion binding"/>
    <property type="evidence" value="ECO:0007669"/>
    <property type="project" value="InterPro"/>
</dbReference>
<keyword evidence="3" id="KW-0378">Hydrolase</keyword>
<evidence type="ECO:0000313" key="7">
    <source>
        <dbReference type="Proteomes" id="UP000447833"/>
    </source>
</evidence>
<dbReference type="PROSITE" id="PS00903">
    <property type="entry name" value="CYT_DCMP_DEAMINASES_1"/>
    <property type="match status" value="1"/>
</dbReference>
<dbReference type="Proteomes" id="UP000447833">
    <property type="component" value="Unassembled WGS sequence"/>
</dbReference>
<dbReference type="EMBL" id="WMEY01000005">
    <property type="protein sequence ID" value="MYL64955.1"/>
    <property type="molecule type" value="Genomic_DNA"/>
</dbReference>
<protein>
    <submittedName>
        <fullName evidence="6">tRNA-specific adenosine deaminase</fullName>
    </submittedName>
</protein>
<proteinExistence type="inferred from homology"/>
<name>A0A845F2P9_9BACL</name>
<evidence type="ECO:0000256" key="3">
    <source>
        <dbReference type="ARBA" id="ARBA00022801"/>
    </source>
</evidence>
<sequence>MTEKDWLTHAIQLASKSVTDYRGGPFGAIVVKDGVVIGEGFNQVTSDHDPTAHAEVVAIRNACQKLGTHQLDGCVIYASCEPCPMCLGAIYWSRPDRVYFAASRHEAADAGFDDAVIYDEIEKKPEQRTIPFHHIEMKEKNEPFQNWQKHGERVEY</sequence>
<dbReference type="CDD" id="cd01285">
    <property type="entry name" value="nucleoside_deaminase"/>
    <property type="match status" value="1"/>
</dbReference>
<dbReference type="AlphaFoldDB" id="A0A845F2P9"/>
<comment type="caution">
    <text evidence="6">The sequence shown here is derived from an EMBL/GenBank/DDBJ whole genome shotgun (WGS) entry which is preliminary data.</text>
</comment>
<dbReference type="FunFam" id="3.40.140.10:FF:000011">
    <property type="entry name" value="tRNA-specific adenosine deaminase"/>
    <property type="match status" value="1"/>
</dbReference>
<dbReference type="RefSeq" id="WP_160920344.1">
    <property type="nucleotide sequence ID" value="NZ_JAIVAE010000008.1"/>
</dbReference>
<dbReference type="PROSITE" id="PS51747">
    <property type="entry name" value="CYT_DCMP_DEAMINASES_2"/>
    <property type="match status" value="1"/>
</dbReference>
<evidence type="ECO:0000256" key="4">
    <source>
        <dbReference type="ARBA" id="ARBA00022833"/>
    </source>
</evidence>
<dbReference type="Gene3D" id="3.40.140.10">
    <property type="entry name" value="Cytidine Deaminase, domain 2"/>
    <property type="match status" value="1"/>
</dbReference>
<dbReference type="InterPro" id="IPR002125">
    <property type="entry name" value="CMP_dCMP_dom"/>
</dbReference>
<dbReference type="GO" id="GO:0047974">
    <property type="term" value="F:guanosine deaminase activity"/>
    <property type="evidence" value="ECO:0007669"/>
    <property type="project" value="TreeGrafter"/>
</dbReference>